<dbReference type="PANTHER" id="PTHR11528">
    <property type="entry name" value="HEAT SHOCK PROTEIN 90 FAMILY MEMBER"/>
    <property type="match status" value="1"/>
</dbReference>
<evidence type="ECO:0000256" key="7">
    <source>
        <dbReference type="SAM" id="SignalP"/>
    </source>
</evidence>
<keyword evidence="4" id="KW-0143">Chaperone</keyword>
<dbReference type="GO" id="GO:0016887">
    <property type="term" value="F:ATP hydrolysis activity"/>
    <property type="evidence" value="ECO:0007669"/>
    <property type="project" value="InterPro"/>
</dbReference>
<dbReference type="Gene3D" id="1.20.120.790">
    <property type="entry name" value="Heat shock protein 90, C-terminal domain"/>
    <property type="match status" value="1"/>
</dbReference>
<dbReference type="SUPFAM" id="SSF54211">
    <property type="entry name" value="Ribosomal protein S5 domain 2-like"/>
    <property type="match status" value="1"/>
</dbReference>
<organism evidence="8 9">
    <name type="scientific">Catenaria anguillulae PL171</name>
    <dbReference type="NCBI Taxonomy" id="765915"/>
    <lineage>
        <taxon>Eukaryota</taxon>
        <taxon>Fungi</taxon>
        <taxon>Fungi incertae sedis</taxon>
        <taxon>Blastocladiomycota</taxon>
        <taxon>Blastocladiomycetes</taxon>
        <taxon>Blastocladiales</taxon>
        <taxon>Catenariaceae</taxon>
        <taxon>Catenaria</taxon>
    </lineage>
</organism>
<feature type="chain" id="PRO_5012214948" evidence="7">
    <location>
        <begin position="36"/>
        <end position="738"/>
    </location>
</feature>
<evidence type="ECO:0000313" key="9">
    <source>
        <dbReference type="Proteomes" id="UP000193411"/>
    </source>
</evidence>
<dbReference type="Gene3D" id="3.30.565.10">
    <property type="entry name" value="Histidine kinase-like ATPase, C-terminal domain"/>
    <property type="match status" value="1"/>
</dbReference>
<comment type="similarity">
    <text evidence="1">Belongs to the heat shock protein 90 family.</text>
</comment>
<dbReference type="InterPro" id="IPR037196">
    <property type="entry name" value="HSP90_C"/>
</dbReference>
<evidence type="ECO:0000256" key="1">
    <source>
        <dbReference type="ARBA" id="ARBA00008239"/>
    </source>
</evidence>
<evidence type="ECO:0000256" key="2">
    <source>
        <dbReference type="ARBA" id="ARBA00022741"/>
    </source>
</evidence>
<dbReference type="Gene3D" id="3.30.230.80">
    <property type="match status" value="1"/>
</dbReference>
<feature type="region of interest" description="Disordered" evidence="6">
    <location>
        <begin position="697"/>
        <end position="738"/>
    </location>
</feature>
<dbReference type="GO" id="GO:0051082">
    <property type="term" value="F:unfolded protein binding"/>
    <property type="evidence" value="ECO:0007669"/>
    <property type="project" value="InterPro"/>
</dbReference>
<dbReference type="AlphaFoldDB" id="A0A1Y2HWQ5"/>
<dbReference type="InterPro" id="IPR020575">
    <property type="entry name" value="Hsp90_N"/>
</dbReference>
<feature type="signal peptide" evidence="7">
    <location>
        <begin position="1"/>
        <end position="35"/>
    </location>
</feature>
<dbReference type="GO" id="GO:0140662">
    <property type="term" value="F:ATP-dependent protein folding chaperone"/>
    <property type="evidence" value="ECO:0007669"/>
    <property type="project" value="InterPro"/>
</dbReference>
<dbReference type="OrthoDB" id="28737at2759"/>
<protein>
    <submittedName>
        <fullName evidence="8">Hsp90B</fullName>
    </submittedName>
</protein>
<dbReference type="InterPro" id="IPR001404">
    <property type="entry name" value="Hsp90_fam"/>
</dbReference>
<dbReference type="InterPro" id="IPR036890">
    <property type="entry name" value="HATPase_C_sf"/>
</dbReference>
<dbReference type="Pfam" id="PF00183">
    <property type="entry name" value="HSP90"/>
    <property type="match status" value="2"/>
</dbReference>
<feature type="binding site" evidence="5">
    <location>
        <position position="382"/>
    </location>
    <ligand>
        <name>ATP</name>
        <dbReference type="ChEBI" id="CHEBI:30616"/>
    </ligand>
</feature>
<evidence type="ECO:0000313" key="8">
    <source>
        <dbReference type="EMBL" id="ORZ38949.1"/>
    </source>
</evidence>
<evidence type="ECO:0000256" key="6">
    <source>
        <dbReference type="SAM" id="MobiDB-lite"/>
    </source>
</evidence>
<name>A0A1Y2HWQ5_9FUNG</name>
<dbReference type="GO" id="GO:0005524">
    <property type="term" value="F:ATP binding"/>
    <property type="evidence" value="ECO:0007669"/>
    <property type="project" value="UniProtKB-KW"/>
</dbReference>
<dbReference type="Gene3D" id="3.40.50.11260">
    <property type="match status" value="1"/>
</dbReference>
<dbReference type="InterPro" id="IPR020568">
    <property type="entry name" value="Ribosomal_Su5_D2-typ_SF"/>
</dbReference>
<feature type="region of interest" description="Disordered" evidence="6">
    <location>
        <begin position="249"/>
        <end position="274"/>
    </location>
</feature>
<keyword evidence="3 5" id="KW-0067">ATP-binding</keyword>
<feature type="compositionally biased region" description="Basic and acidic residues" evidence="6">
    <location>
        <begin position="263"/>
        <end position="272"/>
    </location>
</feature>
<comment type="caution">
    <text evidence="8">The sequence shown here is derived from an EMBL/GenBank/DDBJ whole genome shotgun (WGS) entry which is preliminary data.</text>
</comment>
<feature type="binding site" evidence="5">
    <location>
        <position position="78"/>
    </location>
    <ligand>
        <name>ATP</name>
        <dbReference type="ChEBI" id="CHEBI:30616"/>
    </ligand>
</feature>
<dbReference type="EMBL" id="MCFL01000007">
    <property type="protein sequence ID" value="ORZ38949.1"/>
    <property type="molecule type" value="Genomic_DNA"/>
</dbReference>
<accession>A0A1Y2HWQ5</accession>
<sequence>MNTAKMHSAQHSRSRLRSWTVLGLLALTALLATLGGSPNALAGAEKHEFSSQAAALMDILVHSVYKSQDAFLRELISNASDAVDKLRFLSLTDKSILEANPHLNITITTDAERKVLSIRDSGNNLGTIAKSGTREFVQELKKAQSDSSLIGRFGIGYFLLCFPRGEKVQVISHHFNDTKQYVWESEGSETFEVYEDTQGPDLQRGTRINLFLKPEAKEYLQESKLKDLINKYSEFVDFPIYMSRIETQEIKGDDTDDEDDLKVEDAEKKPEDDGMTTITKNVTVWDQVNTNKPIWTRPPSEVTSEQHNEFYKSYFKQFEDPTTYVHFAGEGNTNFKALVYIPKRPEMNLMQTAPDLDRLPPSVPQLPPRVIDSDDFPLSVSRDTIQQTRLIKAIKTKVIAKTLQAIRTLSLNETAYAPFYKSFATNLKAGVAEDSRNKIKLVRLLRFHSTADDAGMTSLDGYVERMRKGQKGIYYLAGTNVVAMRKSPYLEALTARGYEVLLLDDPYDEHLAESIDTYEDIKLINIAKGKLEFGDEDKDGEELEKKLADEFQPLTTWMTELLSDKVEKTVVSNRLTTSATALVASGDGMSARMQELFETQIKAQVKNNEWMAQMWENAMRKKGVLEINPKHPVIKALLERVEDEKADNDDTRDLARSLFDLALIRGGYPLKDVDGISKRIESAVRLGLMVDLAAKPEVEVKDAPEVDPEAAKKVQERKDKEEKSKEEDESESDVHDEL</sequence>
<feature type="binding site" evidence="5">
    <location>
        <position position="206"/>
    </location>
    <ligand>
        <name>ATP</name>
        <dbReference type="ChEBI" id="CHEBI:30616"/>
    </ligand>
</feature>
<dbReference type="SUPFAM" id="SSF110942">
    <property type="entry name" value="HSP90 C-terminal domain"/>
    <property type="match status" value="1"/>
</dbReference>
<keyword evidence="7" id="KW-0732">Signal</keyword>
<keyword evidence="9" id="KW-1185">Reference proteome</keyword>
<reference evidence="8 9" key="1">
    <citation type="submission" date="2016-07" db="EMBL/GenBank/DDBJ databases">
        <title>Pervasive Adenine N6-methylation of Active Genes in Fungi.</title>
        <authorList>
            <consortium name="DOE Joint Genome Institute"/>
            <person name="Mondo S.J."/>
            <person name="Dannebaum R.O."/>
            <person name="Kuo R.C."/>
            <person name="Labutti K."/>
            <person name="Haridas S."/>
            <person name="Kuo A."/>
            <person name="Salamov A."/>
            <person name="Ahrendt S.R."/>
            <person name="Lipzen A."/>
            <person name="Sullivan W."/>
            <person name="Andreopoulos W.B."/>
            <person name="Clum A."/>
            <person name="Lindquist E."/>
            <person name="Daum C."/>
            <person name="Ramamoorthy G.K."/>
            <person name="Gryganskyi A."/>
            <person name="Culley D."/>
            <person name="Magnuson J.K."/>
            <person name="James T.Y."/>
            <person name="O'Malley M.A."/>
            <person name="Stajich J.E."/>
            <person name="Spatafora J.W."/>
            <person name="Visel A."/>
            <person name="Grigoriev I.V."/>
        </authorList>
    </citation>
    <scope>NUCLEOTIDE SEQUENCE [LARGE SCALE GENOMIC DNA]</scope>
    <source>
        <strain evidence="8 9">PL171</strain>
    </source>
</reference>
<feature type="binding site" evidence="5">
    <location>
        <position position="124"/>
    </location>
    <ligand>
        <name>ATP</name>
        <dbReference type="ChEBI" id="CHEBI:30616"/>
    </ligand>
</feature>
<gene>
    <name evidence="8" type="ORF">BCR44DRAFT_1428118</name>
</gene>
<feature type="binding site" evidence="5">
    <location>
        <begin position="131"/>
        <end position="132"/>
    </location>
    <ligand>
        <name>ATP</name>
        <dbReference type="ChEBI" id="CHEBI:30616"/>
    </ligand>
</feature>
<feature type="binding site" evidence="5">
    <location>
        <position position="74"/>
    </location>
    <ligand>
        <name>ATP</name>
        <dbReference type="ChEBI" id="CHEBI:30616"/>
    </ligand>
</feature>
<evidence type="ECO:0000256" key="4">
    <source>
        <dbReference type="ARBA" id="ARBA00023186"/>
    </source>
</evidence>
<dbReference type="HAMAP" id="MF_00505">
    <property type="entry name" value="HSP90"/>
    <property type="match status" value="1"/>
</dbReference>
<evidence type="ECO:0000256" key="5">
    <source>
        <dbReference type="PIRSR" id="PIRSR002583-1"/>
    </source>
</evidence>
<dbReference type="STRING" id="765915.A0A1Y2HWQ5"/>
<dbReference type="SUPFAM" id="SSF55874">
    <property type="entry name" value="ATPase domain of HSP90 chaperone/DNA topoisomerase II/histidine kinase"/>
    <property type="match status" value="1"/>
</dbReference>
<dbReference type="CDD" id="cd16927">
    <property type="entry name" value="HATPase_Hsp90-like"/>
    <property type="match status" value="1"/>
</dbReference>
<feature type="binding site" evidence="5">
    <location>
        <position position="120"/>
    </location>
    <ligand>
        <name>ATP</name>
        <dbReference type="ChEBI" id="CHEBI:30616"/>
    </ligand>
</feature>
<evidence type="ECO:0000256" key="3">
    <source>
        <dbReference type="ARBA" id="ARBA00022840"/>
    </source>
</evidence>
<proteinExistence type="inferred from homology"/>
<keyword evidence="2 5" id="KW-0547">Nucleotide-binding</keyword>
<dbReference type="PRINTS" id="PR00775">
    <property type="entry name" value="HEATSHOCK90"/>
</dbReference>
<feature type="binding site" evidence="5">
    <location>
        <position position="130"/>
    </location>
    <ligand>
        <name>ATP</name>
        <dbReference type="ChEBI" id="CHEBI:30616"/>
    </ligand>
</feature>
<dbReference type="PIRSF" id="PIRSF002583">
    <property type="entry name" value="Hsp90"/>
    <property type="match status" value="1"/>
</dbReference>
<dbReference type="Proteomes" id="UP000193411">
    <property type="component" value="Unassembled WGS sequence"/>
</dbReference>